<dbReference type="SUPFAM" id="SSF46894">
    <property type="entry name" value="C-terminal effector domain of the bipartite response regulators"/>
    <property type="match status" value="1"/>
</dbReference>
<dbReference type="SMART" id="SM00421">
    <property type="entry name" value="HTH_LUXR"/>
    <property type="match status" value="1"/>
</dbReference>
<evidence type="ECO:0000256" key="2">
    <source>
        <dbReference type="ARBA" id="ARBA00023015"/>
    </source>
</evidence>
<dbReference type="EMBL" id="MLJW01000043">
    <property type="protein sequence ID" value="OIR06444.1"/>
    <property type="molecule type" value="Genomic_DNA"/>
</dbReference>
<evidence type="ECO:0000256" key="3">
    <source>
        <dbReference type="ARBA" id="ARBA00023125"/>
    </source>
</evidence>
<dbReference type="Gene3D" id="1.10.10.10">
    <property type="entry name" value="Winged helix-like DNA-binding domain superfamily/Winged helix DNA-binding domain"/>
    <property type="match status" value="1"/>
</dbReference>
<keyword evidence="2" id="KW-0805">Transcription regulation</keyword>
<dbReference type="CDD" id="cd06170">
    <property type="entry name" value="LuxR_C_like"/>
    <property type="match status" value="1"/>
</dbReference>
<dbReference type="InterPro" id="IPR058245">
    <property type="entry name" value="NreC/VraR/RcsB-like_REC"/>
</dbReference>
<dbReference type="GO" id="GO:0000160">
    <property type="term" value="P:phosphorelay signal transduction system"/>
    <property type="evidence" value="ECO:0007669"/>
    <property type="project" value="InterPro"/>
</dbReference>
<dbReference type="InterPro" id="IPR000792">
    <property type="entry name" value="Tscrpt_reg_LuxR_C"/>
</dbReference>
<dbReference type="SMART" id="SM00448">
    <property type="entry name" value="REC"/>
    <property type="match status" value="1"/>
</dbReference>
<evidence type="ECO:0000256" key="1">
    <source>
        <dbReference type="ARBA" id="ARBA00022553"/>
    </source>
</evidence>
<name>A0A1J5SXX0_9ZZZZ</name>
<evidence type="ECO:0000313" key="7">
    <source>
        <dbReference type="EMBL" id="OIR06444.1"/>
    </source>
</evidence>
<accession>A0A1J5SXX0</accession>
<dbReference type="PROSITE" id="PS00622">
    <property type="entry name" value="HTH_LUXR_1"/>
    <property type="match status" value="1"/>
</dbReference>
<gene>
    <name evidence="7" type="primary">uvrY_10</name>
    <name evidence="7" type="ORF">GALL_113590</name>
</gene>
<evidence type="ECO:0000259" key="5">
    <source>
        <dbReference type="PROSITE" id="PS50043"/>
    </source>
</evidence>
<keyword evidence="3" id="KW-0238">DNA-binding</keyword>
<dbReference type="GO" id="GO:0006355">
    <property type="term" value="P:regulation of DNA-templated transcription"/>
    <property type="evidence" value="ECO:0007669"/>
    <property type="project" value="InterPro"/>
</dbReference>
<dbReference type="InterPro" id="IPR036388">
    <property type="entry name" value="WH-like_DNA-bd_sf"/>
</dbReference>
<proteinExistence type="predicted"/>
<dbReference type="PROSITE" id="PS50043">
    <property type="entry name" value="HTH_LUXR_2"/>
    <property type="match status" value="1"/>
</dbReference>
<dbReference type="GO" id="GO:0003677">
    <property type="term" value="F:DNA binding"/>
    <property type="evidence" value="ECO:0007669"/>
    <property type="project" value="UniProtKB-KW"/>
</dbReference>
<sequence length="220" mass="23610">MPAKSIVLIEDETVVRHMLRIAVEQASTGMKVSAEFGDGREGLDYCLAKPPTLLICDLSLPGMHGFDVIKALREKQPAVRILVLTSRSDATLPAQIAALGVQGYVDKTKPLPTLLEAIREVAGGGIYFAAKGVAPEPLQQPEHGPAPHLPVVPGADPLSPREIEVAKMVAEGNASKEIADKLGLSVRTVEKHRANIMDKTGVRDVASLTRYCIHYGLVRP</sequence>
<dbReference type="PANTHER" id="PTHR43214:SF41">
    <property type="entry name" value="NITRATE_NITRITE RESPONSE REGULATOR PROTEIN NARP"/>
    <property type="match status" value="1"/>
</dbReference>
<evidence type="ECO:0000259" key="6">
    <source>
        <dbReference type="PROSITE" id="PS50110"/>
    </source>
</evidence>
<dbReference type="InterPro" id="IPR039420">
    <property type="entry name" value="WalR-like"/>
</dbReference>
<dbReference type="PANTHER" id="PTHR43214">
    <property type="entry name" value="TWO-COMPONENT RESPONSE REGULATOR"/>
    <property type="match status" value="1"/>
</dbReference>
<keyword evidence="4" id="KW-0804">Transcription</keyword>
<feature type="domain" description="Response regulatory" evidence="6">
    <location>
        <begin position="5"/>
        <end position="122"/>
    </location>
</feature>
<dbReference type="CDD" id="cd17535">
    <property type="entry name" value="REC_NarL-like"/>
    <property type="match status" value="1"/>
</dbReference>
<reference evidence="7" key="1">
    <citation type="submission" date="2016-10" db="EMBL/GenBank/DDBJ databases">
        <title>Sequence of Gallionella enrichment culture.</title>
        <authorList>
            <person name="Poehlein A."/>
            <person name="Muehling M."/>
            <person name="Daniel R."/>
        </authorList>
    </citation>
    <scope>NUCLEOTIDE SEQUENCE</scope>
</reference>
<dbReference type="InterPro" id="IPR001789">
    <property type="entry name" value="Sig_transdc_resp-reg_receiver"/>
</dbReference>
<dbReference type="Gene3D" id="3.40.50.2300">
    <property type="match status" value="1"/>
</dbReference>
<organism evidence="7">
    <name type="scientific">mine drainage metagenome</name>
    <dbReference type="NCBI Taxonomy" id="410659"/>
    <lineage>
        <taxon>unclassified sequences</taxon>
        <taxon>metagenomes</taxon>
        <taxon>ecological metagenomes</taxon>
    </lineage>
</organism>
<dbReference type="SUPFAM" id="SSF52172">
    <property type="entry name" value="CheY-like"/>
    <property type="match status" value="1"/>
</dbReference>
<comment type="caution">
    <text evidence="7">The sequence shown here is derived from an EMBL/GenBank/DDBJ whole genome shotgun (WGS) entry which is preliminary data.</text>
</comment>
<protein>
    <submittedName>
        <fullName evidence="7">Response regulator UvrY</fullName>
    </submittedName>
</protein>
<feature type="domain" description="HTH luxR-type" evidence="5">
    <location>
        <begin position="151"/>
        <end position="216"/>
    </location>
</feature>
<dbReference type="InterPro" id="IPR011006">
    <property type="entry name" value="CheY-like_superfamily"/>
</dbReference>
<dbReference type="InterPro" id="IPR016032">
    <property type="entry name" value="Sig_transdc_resp-reg_C-effctor"/>
</dbReference>
<dbReference type="PROSITE" id="PS50110">
    <property type="entry name" value="RESPONSE_REGULATORY"/>
    <property type="match status" value="1"/>
</dbReference>
<dbReference type="AlphaFoldDB" id="A0A1J5SXX0"/>
<dbReference type="Pfam" id="PF00196">
    <property type="entry name" value="GerE"/>
    <property type="match status" value="1"/>
</dbReference>
<keyword evidence="1" id="KW-0597">Phosphoprotein</keyword>
<dbReference type="Pfam" id="PF00072">
    <property type="entry name" value="Response_reg"/>
    <property type="match status" value="1"/>
</dbReference>
<dbReference type="PRINTS" id="PR00038">
    <property type="entry name" value="HTHLUXR"/>
</dbReference>
<evidence type="ECO:0000256" key="4">
    <source>
        <dbReference type="ARBA" id="ARBA00023163"/>
    </source>
</evidence>